<keyword evidence="1" id="KW-1133">Transmembrane helix</keyword>
<dbReference type="AlphaFoldDB" id="G0MJ77"/>
<dbReference type="InParanoid" id="G0MJ77"/>
<feature type="transmembrane region" description="Helical" evidence="1">
    <location>
        <begin position="29"/>
        <end position="46"/>
    </location>
</feature>
<keyword evidence="3" id="KW-1185">Reference proteome</keyword>
<dbReference type="HOGENOM" id="CLU_991187_0_0_1"/>
<feature type="transmembrane region" description="Helical" evidence="1">
    <location>
        <begin position="114"/>
        <end position="132"/>
    </location>
</feature>
<feature type="transmembrane region" description="Helical" evidence="1">
    <location>
        <begin position="182"/>
        <end position="206"/>
    </location>
</feature>
<sequence length="281" mass="32798">MTTYNSTSYLSNNNNDTEIDTRDVDNESYANYIHGVFTIVMLVLYVKKIIEKKRSQFRNFRSFHILMYITLIGSLAAKFIFIMKVFIVFHSEFVFTILVCQLISILIIFRSTKLYKLFCLLIINMLFILRIICAKHRITVTIFEGRSQNIDTFEWGALGFILILCGFIVCTVNIKNQKTLPIVINSGVVVVYFMTISILPLFNAYFYEHFKNHEDPILHTYYLSVLWIISVYIFYSERVQKWMHHGTYKTSDVPLSQVGVAREEPERKNGGTFTAIGETKF</sequence>
<keyword evidence="1" id="KW-0472">Membrane</keyword>
<evidence type="ECO:0000256" key="1">
    <source>
        <dbReference type="SAM" id="Phobius"/>
    </source>
</evidence>
<dbReference type="Proteomes" id="UP000008068">
    <property type="component" value="Unassembled WGS sequence"/>
</dbReference>
<proteinExistence type="predicted"/>
<dbReference type="OMA" id="CAKHRIT"/>
<evidence type="ECO:0000313" key="2">
    <source>
        <dbReference type="EMBL" id="EGT32362.1"/>
    </source>
</evidence>
<feature type="transmembrane region" description="Helical" evidence="1">
    <location>
        <begin position="218"/>
        <end position="235"/>
    </location>
</feature>
<reference evidence="3" key="1">
    <citation type="submission" date="2011-07" db="EMBL/GenBank/DDBJ databases">
        <authorList>
            <consortium name="Caenorhabditis brenneri Sequencing and Analysis Consortium"/>
            <person name="Wilson R.K."/>
        </authorList>
    </citation>
    <scope>NUCLEOTIDE SEQUENCE [LARGE SCALE GENOMIC DNA]</scope>
    <source>
        <strain evidence="3">PB2801</strain>
    </source>
</reference>
<gene>
    <name evidence="2" type="ORF">CAEBREN_20925</name>
</gene>
<feature type="transmembrane region" description="Helical" evidence="1">
    <location>
        <begin position="93"/>
        <end position="109"/>
    </location>
</feature>
<accession>G0MJ77</accession>
<protein>
    <submittedName>
        <fullName evidence="2">Uncharacterized protein</fullName>
    </submittedName>
</protein>
<evidence type="ECO:0000313" key="3">
    <source>
        <dbReference type="Proteomes" id="UP000008068"/>
    </source>
</evidence>
<feature type="transmembrane region" description="Helical" evidence="1">
    <location>
        <begin position="152"/>
        <end position="170"/>
    </location>
</feature>
<organism evidence="3">
    <name type="scientific">Caenorhabditis brenneri</name>
    <name type="common">Nematode worm</name>
    <dbReference type="NCBI Taxonomy" id="135651"/>
    <lineage>
        <taxon>Eukaryota</taxon>
        <taxon>Metazoa</taxon>
        <taxon>Ecdysozoa</taxon>
        <taxon>Nematoda</taxon>
        <taxon>Chromadorea</taxon>
        <taxon>Rhabditida</taxon>
        <taxon>Rhabditina</taxon>
        <taxon>Rhabditomorpha</taxon>
        <taxon>Rhabditoidea</taxon>
        <taxon>Rhabditidae</taxon>
        <taxon>Peloderinae</taxon>
        <taxon>Caenorhabditis</taxon>
    </lineage>
</organism>
<keyword evidence="1" id="KW-0812">Transmembrane</keyword>
<dbReference type="EMBL" id="GL379797">
    <property type="protein sequence ID" value="EGT32362.1"/>
    <property type="molecule type" value="Genomic_DNA"/>
</dbReference>
<name>G0MJ77_CAEBE</name>
<feature type="transmembrane region" description="Helical" evidence="1">
    <location>
        <begin position="66"/>
        <end position="87"/>
    </location>
</feature>